<evidence type="ECO:0000313" key="1">
    <source>
        <dbReference type="EMBL" id="OMO68783.1"/>
    </source>
</evidence>
<keyword evidence="2" id="KW-1185">Reference proteome</keyword>
<dbReference type="AlphaFoldDB" id="A0A1R3HEP7"/>
<accession>A0A1R3HEP7</accession>
<name>A0A1R3HEP7_COCAP</name>
<reference evidence="1 2" key="1">
    <citation type="submission" date="2013-09" db="EMBL/GenBank/DDBJ databases">
        <title>Corchorus capsularis genome sequencing.</title>
        <authorList>
            <person name="Alam M."/>
            <person name="Haque M.S."/>
            <person name="Islam M.S."/>
            <person name="Emdad E.M."/>
            <person name="Islam M.M."/>
            <person name="Ahmed B."/>
            <person name="Halim A."/>
            <person name="Hossen Q.M.M."/>
            <person name="Hossain M.Z."/>
            <person name="Ahmed R."/>
            <person name="Khan M.M."/>
            <person name="Islam R."/>
            <person name="Rashid M.M."/>
            <person name="Khan S.A."/>
            <person name="Rahman M.S."/>
            <person name="Alam M."/>
        </authorList>
    </citation>
    <scope>NUCLEOTIDE SEQUENCE [LARGE SCALE GENOMIC DNA]</scope>
    <source>
        <strain evidence="2">cv. CVL-1</strain>
        <tissue evidence="1">Whole seedling</tissue>
    </source>
</reference>
<organism evidence="1 2">
    <name type="scientific">Corchorus capsularis</name>
    <name type="common">Jute</name>
    <dbReference type="NCBI Taxonomy" id="210143"/>
    <lineage>
        <taxon>Eukaryota</taxon>
        <taxon>Viridiplantae</taxon>
        <taxon>Streptophyta</taxon>
        <taxon>Embryophyta</taxon>
        <taxon>Tracheophyta</taxon>
        <taxon>Spermatophyta</taxon>
        <taxon>Magnoliopsida</taxon>
        <taxon>eudicotyledons</taxon>
        <taxon>Gunneridae</taxon>
        <taxon>Pentapetalae</taxon>
        <taxon>rosids</taxon>
        <taxon>malvids</taxon>
        <taxon>Malvales</taxon>
        <taxon>Malvaceae</taxon>
        <taxon>Grewioideae</taxon>
        <taxon>Apeibeae</taxon>
        <taxon>Corchorus</taxon>
    </lineage>
</organism>
<gene>
    <name evidence="1" type="ORF">CCACVL1_19841</name>
</gene>
<protein>
    <submittedName>
        <fullName evidence="1">Uncharacterized protein</fullName>
    </submittedName>
</protein>
<evidence type="ECO:0000313" key="2">
    <source>
        <dbReference type="Proteomes" id="UP000188268"/>
    </source>
</evidence>
<dbReference type="Proteomes" id="UP000188268">
    <property type="component" value="Unassembled WGS sequence"/>
</dbReference>
<dbReference type="Gramene" id="OMO68783">
    <property type="protein sequence ID" value="OMO68783"/>
    <property type="gene ID" value="CCACVL1_19841"/>
</dbReference>
<proteinExistence type="predicted"/>
<sequence>MGLSGKEAEAEIVTYSLKSAIMLEKIRVVTRTVAAQKLANRLVENHYSSRGVEID</sequence>
<dbReference type="EMBL" id="AWWV01012152">
    <property type="protein sequence ID" value="OMO68783.1"/>
    <property type="molecule type" value="Genomic_DNA"/>
</dbReference>
<comment type="caution">
    <text evidence="1">The sequence shown here is derived from an EMBL/GenBank/DDBJ whole genome shotgun (WGS) entry which is preliminary data.</text>
</comment>